<name>A0ABU6RK40_9FABA</name>
<dbReference type="InterPro" id="IPR012677">
    <property type="entry name" value="Nucleotide-bd_a/b_plait_sf"/>
</dbReference>
<accession>A0ABU6RK40</accession>
<dbReference type="SUPFAM" id="SSF54928">
    <property type="entry name" value="RNA-binding domain, RBD"/>
    <property type="match status" value="2"/>
</dbReference>
<evidence type="ECO:0000313" key="6">
    <source>
        <dbReference type="Proteomes" id="UP001341840"/>
    </source>
</evidence>
<feature type="domain" description="RRM" evidence="4">
    <location>
        <begin position="120"/>
        <end position="198"/>
    </location>
</feature>
<dbReference type="InterPro" id="IPR035979">
    <property type="entry name" value="RBD_domain_sf"/>
</dbReference>
<dbReference type="PROSITE" id="PS50102">
    <property type="entry name" value="RRM"/>
    <property type="match status" value="2"/>
</dbReference>
<protein>
    <recommendedName>
        <fullName evidence="4">RRM domain-containing protein</fullName>
    </recommendedName>
</protein>
<evidence type="ECO:0000256" key="1">
    <source>
        <dbReference type="ARBA" id="ARBA00022884"/>
    </source>
</evidence>
<evidence type="ECO:0000313" key="5">
    <source>
        <dbReference type="EMBL" id="MED6124244.1"/>
    </source>
</evidence>
<gene>
    <name evidence="5" type="ORF">PIB30_057234</name>
</gene>
<dbReference type="EMBL" id="JASCZI010030674">
    <property type="protein sequence ID" value="MED6124244.1"/>
    <property type="molecule type" value="Genomic_DNA"/>
</dbReference>
<proteinExistence type="predicted"/>
<dbReference type="Gene3D" id="3.30.70.330">
    <property type="match status" value="2"/>
</dbReference>
<feature type="compositionally biased region" description="Low complexity" evidence="3">
    <location>
        <begin position="17"/>
        <end position="40"/>
    </location>
</feature>
<dbReference type="Proteomes" id="UP001341840">
    <property type="component" value="Unassembled WGS sequence"/>
</dbReference>
<organism evidence="5 6">
    <name type="scientific">Stylosanthes scabra</name>
    <dbReference type="NCBI Taxonomy" id="79078"/>
    <lineage>
        <taxon>Eukaryota</taxon>
        <taxon>Viridiplantae</taxon>
        <taxon>Streptophyta</taxon>
        <taxon>Embryophyta</taxon>
        <taxon>Tracheophyta</taxon>
        <taxon>Spermatophyta</taxon>
        <taxon>Magnoliopsida</taxon>
        <taxon>eudicotyledons</taxon>
        <taxon>Gunneridae</taxon>
        <taxon>Pentapetalae</taxon>
        <taxon>rosids</taxon>
        <taxon>fabids</taxon>
        <taxon>Fabales</taxon>
        <taxon>Fabaceae</taxon>
        <taxon>Papilionoideae</taxon>
        <taxon>50 kb inversion clade</taxon>
        <taxon>dalbergioids sensu lato</taxon>
        <taxon>Dalbergieae</taxon>
        <taxon>Pterocarpus clade</taxon>
        <taxon>Stylosanthes</taxon>
    </lineage>
</organism>
<evidence type="ECO:0000256" key="2">
    <source>
        <dbReference type="PROSITE-ProRule" id="PRU00176"/>
    </source>
</evidence>
<dbReference type="PANTHER" id="PTHR48025">
    <property type="entry name" value="OS02G0815200 PROTEIN"/>
    <property type="match status" value="1"/>
</dbReference>
<keyword evidence="1 2" id="KW-0694">RNA-binding</keyword>
<sequence length="304" mass="32709">MAASTTFSLCFAAAATSSSSSSPSSSSSSNHNSNPLTPLNQRPRPVGVAKRFVSSSVAAPLSSLCFGASASSVFSSKARVSTALTAVVDEDTAVAERERGLAENDGGSEEEEQWKLPRATEVYVCNLPRSCDAEQLRQMFEPHGPILSAEVCRNADTGESRGCAYVTLSSVASARNAVTALDGSDVGGREMRVRFSVEMNPQRRNLDTANASPKRVLYYEAPHKLYVGNLARAVRPEELRNLFSKFGNVASVRLLQDRKQGRTRVYSFLSFLSEKERDAALTLNGTELCGRTLVVRVGVDKGEA</sequence>
<feature type="region of interest" description="Disordered" evidence="3">
    <location>
        <begin position="17"/>
        <end position="44"/>
    </location>
</feature>
<dbReference type="Pfam" id="PF00076">
    <property type="entry name" value="RRM_1"/>
    <property type="match status" value="2"/>
</dbReference>
<dbReference type="InterPro" id="IPR050502">
    <property type="entry name" value="Euk_RNA-bind_prot"/>
</dbReference>
<dbReference type="SMART" id="SM00360">
    <property type="entry name" value="RRM"/>
    <property type="match status" value="2"/>
</dbReference>
<keyword evidence="6" id="KW-1185">Reference proteome</keyword>
<comment type="caution">
    <text evidence="5">The sequence shown here is derived from an EMBL/GenBank/DDBJ whole genome shotgun (WGS) entry which is preliminary data.</text>
</comment>
<dbReference type="InterPro" id="IPR000504">
    <property type="entry name" value="RRM_dom"/>
</dbReference>
<reference evidence="5 6" key="1">
    <citation type="journal article" date="2023" name="Plants (Basel)">
        <title>Bridging the Gap: Combining Genomics and Transcriptomics Approaches to Understand Stylosanthes scabra, an Orphan Legume from the Brazilian Caatinga.</title>
        <authorList>
            <person name="Ferreira-Neto J.R.C."/>
            <person name="da Silva M.D."/>
            <person name="Binneck E."/>
            <person name="de Melo N.F."/>
            <person name="da Silva R.H."/>
            <person name="de Melo A.L.T.M."/>
            <person name="Pandolfi V."/>
            <person name="Bustamante F.O."/>
            <person name="Brasileiro-Vidal A.C."/>
            <person name="Benko-Iseppon A.M."/>
        </authorList>
    </citation>
    <scope>NUCLEOTIDE SEQUENCE [LARGE SCALE GENOMIC DNA]</scope>
    <source>
        <tissue evidence="5">Leaves</tissue>
    </source>
</reference>
<feature type="domain" description="RRM" evidence="4">
    <location>
        <begin position="223"/>
        <end position="300"/>
    </location>
</feature>
<dbReference type="PANTHER" id="PTHR48025:SF7">
    <property type="entry name" value="RNA-BINDING (RRM_RBD_RNP MOTIFS) FAMILY PROTEIN"/>
    <property type="match status" value="1"/>
</dbReference>
<evidence type="ECO:0000259" key="4">
    <source>
        <dbReference type="PROSITE" id="PS50102"/>
    </source>
</evidence>
<evidence type="ECO:0000256" key="3">
    <source>
        <dbReference type="SAM" id="MobiDB-lite"/>
    </source>
</evidence>